<dbReference type="RefSeq" id="WP_197231969.1">
    <property type="nucleotide sequence ID" value="NZ_SJPV01000034.1"/>
</dbReference>
<protein>
    <recommendedName>
        <fullName evidence="5">DUF1254 domain-containing protein</fullName>
    </recommendedName>
</protein>
<dbReference type="Proteomes" id="UP000319143">
    <property type="component" value="Unassembled WGS sequence"/>
</dbReference>
<dbReference type="EMBL" id="SJPV01000034">
    <property type="protein sequence ID" value="TWU27967.1"/>
    <property type="molecule type" value="Genomic_DNA"/>
</dbReference>
<keyword evidence="4" id="KW-1185">Reference proteome</keyword>
<evidence type="ECO:0000259" key="2">
    <source>
        <dbReference type="Pfam" id="PF06863"/>
    </source>
</evidence>
<name>A0A5C6CWM8_9BACT</name>
<dbReference type="AlphaFoldDB" id="A0A5C6CWM8"/>
<accession>A0A5C6CWM8</accession>
<proteinExistence type="predicted"/>
<evidence type="ECO:0000313" key="4">
    <source>
        <dbReference type="Proteomes" id="UP000319143"/>
    </source>
</evidence>
<dbReference type="Pfam" id="PF06863">
    <property type="entry name" value="DUF1254"/>
    <property type="match status" value="1"/>
</dbReference>
<gene>
    <name evidence="3" type="ORF">Poly41_69900</name>
</gene>
<dbReference type="PANTHER" id="PTHR36509:SF3">
    <property type="entry name" value="SIGNAL PEPTIDE PROTEIN"/>
    <property type="match status" value="1"/>
</dbReference>
<dbReference type="SUPFAM" id="SSF160935">
    <property type="entry name" value="VPA0735-like"/>
    <property type="match status" value="1"/>
</dbReference>
<dbReference type="Pfam" id="PF06742">
    <property type="entry name" value="DUF1214"/>
    <property type="match status" value="1"/>
</dbReference>
<sequence>MKIGHITTLTSILLTLGSTPLKAEEVVPLTIEHFPTAETHHMMKVAIDNFDCFGQWAHLRGFTPMDQQTVVRMNRDTLYSSIVLDLTEPATLVKGDTQGRYQSVLVMNEGHFAKLVAYEPGEYELTQEAMGSRYVAIIARTLVDAEDPEDVAAAHKAQDGLGVKQKSKGRFDVPNWDPEALGEMREALKTLGNYLPSRDHSFGASIEDVDPIDHLVSTADAWGGWKPEHAVYRNFVPQQNDGKTAYTLTLKDVPAGDNAFWSISVYNEEGFFQENQSGRYVVNSRTPQADENGAVTIHFGGDSSRPNFLPIMPGWNYMLRIYLPKKPYFDGTWSAPEAQAAK</sequence>
<organism evidence="3 4">
    <name type="scientific">Novipirellula artificiosorum</name>
    <dbReference type="NCBI Taxonomy" id="2528016"/>
    <lineage>
        <taxon>Bacteria</taxon>
        <taxon>Pseudomonadati</taxon>
        <taxon>Planctomycetota</taxon>
        <taxon>Planctomycetia</taxon>
        <taxon>Pirellulales</taxon>
        <taxon>Pirellulaceae</taxon>
        <taxon>Novipirellula</taxon>
    </lineage>
</organism>
<evidence type="ECO:0000259" key="1">
    <source>
        <dbReference type="Pfam" id="PF06742"/>
    </source>
</evidence>
<evidence type="ECO:0008006" key="5">
    <source>
        <dbReference type="Google" id="ProtNLM"/>
    </source>
</evidence>
<dbReference type="InterPro" id="IPR010679">
    <property type="entry name" value="DUF1254"/>
</dbReference>
<dbReference type="InterPro" id="IPR010621">
    <property type="entry name" value="DUF1214"/>
</dbReference>
<comment type="caution">
    <text evidence="3">The sequence shown here is derived from an EMBL/GenBank/DDBJ whole genome shotgun (WGS) entry which is preliminary data.</text>
</comment>
<dbReference type="PANTHER" id="PTHR36509">
    <property type="entry name" value="BLL3101 PROTEIN"/>
    <property type="match status" value="1"/>
</dbReference>
<feature type="domain" description="DUF1254" evidence="2">
    <location>
        <begin position="54"/>
        <end position="107"/>
    </location>
</feature>
<evidence type="ECO:0000313" key="3">
    <source>
        <dbReference type="EMBL" id="TWU27967.1"/>
    </source>
</evidence>
<dbReference type="Gene3D" id="2.60.120.1600">
    <property type="match status" value="1"/>
</dbReference>
<feature type="domain" description="DUF1214" evidence="1">
    <location>
        <begin position="239"/>
        <end position="326"/>
    </location>
</feature>
<reference evidence="3 4" key="1">
    <citation type="submission" date="2019-02" db="EMBL/GenBank/DDBJ databases">
        <title>Deep-cultivation of Planctomycetes and their phenomic and genomic characterization uncovers novel biology.</title>
        <authorList>
            <person name="Wiegand S."/>
            <person name="Jogler M."/>
            <person name="Boedeker C."/>
            <person name="Pinto D."/>
            <person name="Vollmers J."/>
            <person name="Rivas-Marin E."/>
            <person name="Kohn T."/>
            <person name="Peeters S.H."/>
            <person name="Heuer A."/>
            <person name="Rast P."/>
            <person name="Oberbeckmann S."/>
            <person name="Bunk B."/>
            <person name="Jeske O."/>
            <person name="Meyerdierks A."/>
            <person name="Storesund J.E."/>
            <person name="Kallscheuer N."/>
            <person name="Luecker S."/>
            <person name="Lage O.M."/>
            <person name="Pohl T."/>
            <person name="Merkel B.J."/>
            <person name="Hornburger P."/>
            <person name="Mueller R.-W."/>
            <person name="Bruemmer F."/>
            <person name="Labrenz M."/>
            <person name="Spormann A.M."/>
            <person name="Op Den Camp H."/>
            <person name="Overmann J."/>
            <person name="Amann R."/>
            <person name="Jetten M.S.M."/>
            <person name="Mascher T."/>
            <person name="Medema M.H."/>
            <person name="Devos D.P."/>
            <person name="Kaster A.-K."/>
            <person name="Ovreas L."/>
            <person name="Rohde M."/>
            <person name="Galperin M.Y."/>
            <person name="Jogler C."/>
        </authorList>
    </citation>
    <scope>NUCLEOTIDE SEQUENCE [LARGE SCALE GENOMIC DNA]</scope>
    <source>
        <strain evidence="3 4">Poly41</strain>
    </source>
</reference>